<dbReference type="Pfam" id="PF01040">
    <property type="entry name" value="UbiA"/>
    <property type="match status" value="1"/>
</dbReference>
<dbReference type="PANTHER" id="PTHR42723:SF1">
    <property type="entry name" value="CHLOROPHYLL SYNTHASE, CHLOROPLASTIC"/>
    <property type="match status" value="1"/>
</dbReference>
<dbReference type="AlphaFoldDB" id="A0A9P5PZ43"/>
<dbReference type="InterPro" id="IPR000537">
    <property type="entry name" value="UbiA_prenyltransferase"/>
</dbReference>
<organism evidence="6 7">
    <name type="scientific">Rhodocollybia butyracea</name>
    <dbReference type="NCBI Taxonomy" id="206335"/>
    <lineage>
        <taxon>Eukaryota</taxon>
        <taxon>Fungi</taxon>
        <taxon>Dikarya</taxon>
        <taxon>Basidiomycota</taxon>
        <taxon>Agaricomycotina</taxon>
        <taxon>Agaricomycetes</taxon>
        <taxon>Agaricomycetidae</taxon>
        <taxon>Agaricales</taxon>
        <taxon>Marasmiineae</taxon>
        <taxon>Omphalotaceae</taxon>
        <taxon>Rhodocollybia</taxon>
    </lineage>
</organism>
<dbReference type="PANTHER" id="PTHR42723">
    <property type="entry name" value="CHLOROPHYLL SYNTHASE"/>
    <property type="match status" value="1"/>
</dbReference>
<name>A0A9P5PZ43_9AGAR</name>
<evidence type="ECO:0000256" key="4">
    <source>
        <dbReference type="ARBA" id="ARBA00023136"/>
    </source>
</evidence>
<keyword evidence="2 5" id="KW-0812">Transmembrane</keyword>
<feature type="transmembrane region" description="Helical" evidence="5">
    <location>
        <begin position="268"/>
        <end position="285"/>
    </location>
</feature>
<gene>
    <name evidence="6" type="ORF">BDP27DRAFT_1418404</name>
</gene>
<protein>
    <submittedName>
        <fullName evidence="6">UbiA prenyltransferase family</fullName>
    </submittedName>
</protein>
<evidence type="ECO:0000256" key="5">
    <source>
        <dbReference type="SAM" id="Phobius"/>
    </source>
</evidence>
<evidence type="ECO:0000256" key="3">
    <source>
        <dbReference type="ARBA" id="ARBA00022989"/>
    </source>
</evidence>
<dbReference type="OrthoDB" id="434972at2759"/>
<evidence type="ECO:0000313" key="6">
    <source>
        <dbReference type="EMBL" id="KAF9072041.1"/>
    </source>
</evidence>
<comment type="caution">
    <text evidence="6">The sequence shown here is derived from an EMBL/GenBank/DDBJ whole genome shotgun (WGS) entry which is preliminary data.</text>
</comment>
<dbReference type="Gene3D" id="1.10.357.140">
    <property type="entry name" value="UbiA prenyltransferase"/>
    <property type="match status" value="1"/>
</dbReference>
<dbReference type="InterPro" id="IPR050475">
    <property type="entry name" value="Prenyltransferase_related"/>
</dbReference>
<keyword evidence="4 5" id="KW-0472">Membrane</keyword>
<feature type="transmembrane region" description="Helical" evidence="5">
    <location>
        <begin position="236"/>
        <end position="256"/>
    </location>
</feature>
<dbReference type="GO" id="GO:0016020">
    <property type="term" value="C:membrane"/>
    <property type="evidence" value="ECO:0007669"/>
    <property type="project" value="UniProtKB-SubCell"/>
</dbReference>
<dbReference type="GO" id="GO:0016765">
    <property type="term" value="F:transferase activity, transferring alkyl or aryl (other than methyl) groups"/>
    <property type="evidence" value="ECO:0007669"/>
    <property type="project" value="InterPro"/>
</dbReference>
<accession>A0A9P5PZ43</accession>
<evidence type="ECO:0000313" key="7">
    <source>
        <dbReference type="Proteomes" id="UP000772434"/>
    </source>
</evidence>
<evidence type="ECO:0000256" key="2">
    <source>
        <dbReference type="ARBA" id="ARBA00022692"/>
    </source>
</evidence>
<reference evidence="6" key="1">
    <citation type="submission" date="2020-11" db="EMBL/GenBank/DDBJ databases">
        <authorList>
            <consortium name="DOE Joint Genome Institute"/>
            <person name="Ahrendt S."/>
            <person name="Riley R."/>
            <person name="Andreopoulos W."/>
            <person name="Labutti K."/>
            <person name="Pangilinan J."/>
            <person name="Ruiz-Duenas F.J."/>
            <person name="Barrasa J.M."/>
            <person name="Sanchez-Garcia M."/>
            <person name="Camarero S."/>
            <person name="Miyauchi S."/>
            <person name="Serrano A."/>
            <person name="Linde D."/>
            <person name="Babiker R."/>
            <person name="Drula E."/>
            <person name="Ayuso-Fernandez I."/>
            <person name="Pacheco R."/>
            <person name="Padilla G."/>
            <person name="Ferreira P."/>
            <person name="Barriuso J."/>
            <person name="Kellner H."/>
            <person name="Castanera R."/>
            <person name="Alfaro M."/>
            <person name="Ramirez L."/>
            <person name="Pisabarro A.G."/>
            <person name="Kuo A."/>
            <person name="Tritt A."/>
            <person name="Lipzen A."/>
            <person name="He G."/>
            <person name="Yan M."/>
            <person name="Ng V."/>
            <person name="Cullen D."/>
            <person name="Martin F."/>
            <person name="Rosso M.-N."/>
            <person name="Henrissat B."/>
            <person name="Hibbett D."/>
            <person name="Martinez A.T."/>
            <person name="Grigoriev I.V."/>
        </authorList>
    </citation>
    <scope>NUCLEOTIDE SEQUENCE</scope>
    <source>
        <strain evidence="6">AH 40177</strain>
    </source>
</reference>
<feature type="transmembrane region" description="Helical" evidence="5">
    <location>
        <begin position="56"/>
        <end position="75"/>
    </location>
</feature>
<dbReference type="Proteomes" id="UP000772434">
    <property type="component" value="Unassembled WGS sequence"/>
</dbReference>
<keyword evidence="3 5" id="KW-1133">Transmembrane helix</keyword>
<dbReference type="EMBL" id="JADNRY010000027">
    <property type="protein sequence ID" value="KAF9072041.1"/>
    <property type="molecule type" value="Genomic_DNA"/>
</dbReference>
<comment type="subcellular location">
    <subcellularLocation>
        <location evidence="1">Membrane</location>
        <topology evidence="1">Multi-pass membrane protein</topology>
    </subcellularLocation>
</comment>
<dbReference type="InterPro" id="IPR044878">
    <property type="entry name" value="UbiA_sf"/>
</dbReference>
<keyword evidence="7" id="KW-1185">Reference proteome</keyword>
<proteinExistence type="predicted"/>
<sequence length="287" mass="32584">MSMIKASLNAFIHEIDVFLEFSWRDWSATIIPGLIFSISAMRTVSYSFEIFQSYILLILWLTLYIYWFNLCNQIAGVEEDRINKPDRPIPSRKVTIIGAKMRCAIAFTGFLSVAVYEPTLWPETICWVFTTILLCATPFGKHWFGKNCVAMTTGSWSLLGVSWKAIAPLTPCTERFILTASLWAGLLTPMQDLRDIKGDRVIGRKTLPLVLGSSRCRWTITFFFIPASLLTLWEGGILSIAPVPLLAVHAFLGYRLMNDRGPHYDNKTYMILTYIYCLILALASHCV</sequence>
<evidence type="ECO:0000256" key="1">
    <source>
        <dbReference type="ARBA" id="ARBA00004141"/>
    </source>
</evidence>